<proteinExistence type="predicted"/>
<keyword evidence="3" id="KW-1185">Reference proteome</keyword>
<protein>
    <submittedName>
        <fullName evidence="2">Uncharacterized protein</fullName>
    </submittedName>
</protein>
<sequence length="79" mass="9300">MIAPIPHGFRFCFILILTHLISSAQRYLELVATHLHHIEATVMGFKRLKKLKYETSRDDDDSQDSDFILFKYTNEEELT</sequence>
<evidence type="ECO:0000256" key="1">
    <source>
        <dbReference type="SAM" id="SignalP"/>
    </source>
</evidence>
<evidence type="ECO:0000313" key="3">
    <source>
        <dbReference type="Proteomes" id="UP001473302"/>
    </source>
</evidence>
<keyword evidence="1" id="KW-0732">Signal</keyword>
<feature type="chain" id="PRO_5046066092" evidence="1">
    <location>
        <begin position="25"/>
        <end position="79"/>
    </location>
</feature>
<name>A0ABP9YSU5_9FUNG</name>
<accession>A0ABP9YSU5</accession>
<comment type="caution">
    <text evidence="2">The sequence shown here is derived from an EMBL/GenBank/DDBJ whole genome shotgun (WGS) entry which is preliminary data.</text>
</comment>
<organism evidence="2 3">
    <name type="scientific">Mucor flavus</name>
    <dbReference type="NCBI Taxonomy" id="439312"/>
    <lineage>
        <taxon>Eukaryota</taxon>
        <taxon>Fungi</taxon>
        <taxon>Fungi incertae sedis</taxon>
        <taxon>Mucoromycota</taxon>
        <taxon>Mucoromycotina</taxon>
        <taxon>Mucoromycetes</taxon>
        <taxon>Mucorales</taxon>
        <taxon>Mucorineae</taxon>
        <taxon>Mucoraceae</taxon>
        <taxon>Mucor</taxon>
    </lineage>
</organism>
<dbReference type="Proteomes" id="UP001473302">
    <property type="component" value="Unassembled WGS sequence"/>
</dbReference>
<feature type="signal peptide" evidence="1">
    <location>
        <begin position="1"/>
        <end position="24"/>
    </location>
</feature>
<evidence type="ECO:0000313" key="2">
    <source>
        <dbReference type="EMBL" id="GAA5809919.1"/>
    </source>
</evidence>
<gene>
    <name evidence="2" type="ORF">MFLAVUS_003334</name>
</gene>
<dbReference type="EMBL" id="BAABUK010000006">
    <property type="protein sequence ID" value="GAA5809919.1"/>
    <property type="molecule type" value="Genomic_DNA"/>
</dbReference>
<reference evidence="2 3" key="1">
    <citation type="submission" date="2024-04" db="EMBL/GenBank/DDBJ databases">
        <title>genome sequences of Mucor flavus KT1a and Helicostylum pulchrum KT1b strains isolated from the surface of a dry-aged beef.</title>
        <authorList>
            <person name="Toyotome T."/>
            <person name="Hosono M."/>
            <person name="Torimaru M."/>
            <person name="Fukuda K."/>
            <person name="Mikami N."/>
        </authorList>
    </citation>
    <scope>NUCLEOTIDE SEQUENCE [LARGE SCALE GENOMIC DNA]</scope>
    <source>
        <strain evidence="2 3">KT1a</strain>
    </source>
</reference>